<dbReference type="PANTHER" id="PTHR24329:SF556">
    <property type="entry name" value="HOMEOBOX PROTEIN DSC-1"/>
    <property type="match status" value="1"/>
</dbReference>
<dbReference type="GO" id="GO:0005634">
    <property type="term" value="C:nucleus"/>
    <property type="evidence" value="ECO:0007669"/>
    <property type="project" value="UniProtKB-SubCell"/>
</dbReference>
<dbReference type="AlphaFoldDB" id="A0A1S0U4U4"/>
<dbReference type="GeneID" id="9940598"/>
<sequence>MKLHEANGLYCTSCVLSDVESTKRRVRTTFTEEQCTTLEKKFHETHYPDQSSKKRLALYLNIPEDRIMVWFQNRRAKWRKQAQERQKRYLNKQNERIEKHSIVYEDTRNEYVIQDAVMRQVSNRFGYNECIGQEQNLPANYPTQSVFTLANAWRAGINNKLLFIH</sequence>
<dbReference type="EMBL" id="JH712114">
    <property type="protein sequence ID" value="EFO25276.1"/>
    <property type="molecule type" value="Genomic_DNA"/>
</dbReference>
<keyword evidence="2 3" id="KW-0238">DNA-binding</keyword>
<evidence type="ECO:0000313" key="6">
    <source>
        <dbReference type="EMBL" id="EFO25276.1"/>
    </source>
</evidence>
<feature type="coiled-coil region" evidence="4">
    <location>
        <begin position="80"/>
        <end position="110"/>
    </location>
</feature>
<comment type="subcellular location">
    <subcellularLocation>
        <location evidence="1 2 3">Nucleus</location>
    </subcellularLocation>
</comment>
<dbReference type="InterPro" id="IPR001356">
    <property type="entry name" value="HD"/>
</dbReference>
<dbReference type="InterPro" id="IPR009057">
    <property type="entry name" value="Homeodomain-like_sf"/>
</dbReference>
<dbReference type="SUPFAM" id="SSF46689">
    <property type="entry name" value="Homeodomain-like"/>
    <property type="match status" value="1"/>
</dbReference>
<keyword evidence="2 3" id="KW-0539">Nucleus</keyword>
<evidence type="ECO:0000256" key="2">
    <source>
        <dbReference type="PROSITE-ProRule" id="PRU00108"/>
    </source>
</evidence>
<dbReference type="InterPro" id="IPR050649">
    <property type="entry name" value="Paired_Homeobox_TFs"/>
</dbReference>
<organism evidence="6">
    <name type="scientific">Loa loa</name>
    <name type="common">Eye worm</name>
    <name type="synonym">Filaria loa</name>
    <dbReference type="NCBI Taxonomy" id="7209"/>
    <lineage>
        <taxon>Eukaryota</taxon>
        <taxon>Metazoa</taxon>
        <taxon>Ecdysozoa</taxon>
        <taxon>Nematoda</taxon>
        <taxon>Chromadorea</taxon>
        <taxon>Rhabditida</taxon>
        <taxon>Spirurina</taxon>
        <taxon>Spiruromorpha</taxon>
        <taxon>Filarioidea</taxon>
        <taxon>Onchocercidae</taxon>
        <taxon>Loa</taxon>
    </lineage>
</organism>
<dbReference type="CTD" id="9940598"/>
<gene>
    <name evidence="6" type="ORF">LOAG_03203</name>
</gene>
<dbReference type="CDD" id="cd00086">
    <property type="entry name" value="homeodomain"/>
    <property type="match status" value="1"/>
</dbReference>
<reference evidence="6" key="1">
    <citation type="submission" date="2012-04" db="EMBL/GenBank/DDBJ databases">
        <title>The Genome Sequence of Loa loa.</title>
        <authorList>
            <consortium name="The Broad Institute Genome Sequencing Platform"/>
            <consortium name="Broad Institute Genome Sequencing Center for Infectious Disease"/>
            <person name="Nutman T.B."/>
            <person name="Fink D.L."/>
            <person name="Russ C."/>
            <person name="Young S."/>
            <person name="Zeng Q."/>
            <person name="Gargeya S."/>
            <person name="Alvarado L."/>
            <person name="Berlin A."/>
            <person name="Chapman S.B."/>
            <person name="Chen Z."/>
            <person name="Freedman E."/>
            <person name="Gellesch M."/>
            <person name="Goldberg J."/>
            <person name="Griggs A."/>
            <person name="Gujja S."/>
            <person name="Heilman E.R."/>
            <person name="Heiman D."/>
            <person name="Howarth C."/>
            <person name="Mehta T."/>
            <person name="Neiman D."/>
            <person name="Pearson M."/>
            <person name="Roberts A."/>
            <person name="Saif S."/>
            <person name="Shea T."/>
            <person name="Shenoy N."/>
            <person name="Sisk P."/>
            <person name="Stolte C."/>
            <person name="Sykes S."/>
            <person name="White J."/>
            <person name="Yandava C."/>
            <person name="Haas B."/>
            <person name="Henn M.R."/>
            <person name="Nusbaum C."/>
            <person name="Birren B."/>
        </authorList>
    </citation>
    <scope>NUCLEOTIDE SEQUENCE [LARGE SCALE GENOMIC DNA]</scope>
</reference>
<evidence type="ECO:0000256" key="4">
    <source>
        <dbReference type="SAM" id="Coils"/>
    </source>
</evidence>
<dbReference type="InParanoid" id="A0A1S0U4U4"/>
<proteinExistence type="predicted"/>
<dbReference type="PANTHER" id="PTHR24329">
    <property type="entry name" value="HOMEOBOX PROTEIN ARISTALESS"/>
    <property type="match status" value="1"/>
</dbReference>
<dbReference type="GO" id="GO:0000981">
    <property type="term" value="F:DNA-binding transcription factor activity, RNA polymerase II-specific"/>
    <property type="evidence" value="ECO:0007669"/>
    <property type="project" value="TreeGrafter"/>
</dbReference>
<protein>
    <recommendedName>
        <fullName evidence="5">Homeobox domain-containing protein</fullName>
    </recommendedName>
</protein>
<name>A0A1S0U4U4_LOALO</name>
<evidence type="ECO:0000259" key="5">
    <source>
        <dbReference type="PROSITE" id="PS50071"/>
    </source>
</evidence>
<dbReference type="SMART" id="SM00389">
    <property type="entry name" value="HOX"/>
    <property type="match status" value="1"/>
</dbReference>
<dbReference type="Gene3D" id="1.10.10.60">
    <property type="entry name" value="Homeodomain-like"/>
    <property type="match status" value="1"/>
</dbReference>
<feature type="domain" description="Homeobox" evidence="5">
    <location>
        <begin position="21"/>
        <end position="81"/>
    </location>
</feature>
<dbReference type="PROSITE" id="PS50071">
    <property type="entry name" value="HOMEOBOX_2"/>
    <property type="match status" value="1"/>
</dbReference>
<evidence type="ECO:0000256" key="1">
    <source>
        <dbReference type="ARBA" id="ARBA00004123"/>
    </source>
</evidence>
<dbReference type="OrthoDB" id="6159439at2759"/>
<dbReference type="KEGG" id="loa:LOAG_03203"/>
<keyword evidence="2 3" id="KW-0371">Homeobox</keyword>
<accession>A0A1S0U4U4</accession>
<feature type="DNA-binding region" description="Homeobox" evidence="2">
    <location>
        <begin position="23"/>
        <end position="82"/>
    </location>
</feature>
<dbReference type="Pfam" id="PF00046">
    <property type="entry name" value="Homeodomain"/>
    <property type="match status" value="1"/>
</dbReference>
<keyword evidence="4" id="KW-0175">Coiled coil</keyword>
<dbReference type="GO" id="GO:0000977">
    <property type="term" value="F:RNA polymerase II transcription regulatory region sequence-specific DNA binding"/>
    <property type="evidence" value="ECO:0007669"/>
    <property type="project" value="TreeGrafter"/>
</dbReference>
<evidence type="ECO:0000256" key="3">
    <source>
        <dbReference type="RuleBase" id="RU000682"/>
    </source>
</evidence>
<dbReference type="RefSeq" id="XP_003138788.1">
    <property type="nucleotide sequence ID" value="XM_003138740.1"/>
</dbReference>